<dbReference type="EMBL" id="KV448192">
    <property type="protein sequence ID" value="OAX41041.1"/>
    <property type="molecule type" value="Genomic_DNA"/>
</dbReference>
<feature type="compositionally biased region" description="Low complexity" evidence="1">
    <location>
        <begin position="1"/>
        <end position="10"/>
    </location>
</feature>
<evidence type="ECO:0000313" key="2">
    <source>
        <dbReference type="EMBL" id="OAX41041.1"/>
    </source>
</evidence>
<reference evidence="2 3" key="1">
    <citation type="submission" date="2016-06" db="EMBL/GenBank/DDBJ databases">
        <title>Comparative genomics of the ectomycorrhizal sister species Rhizopogon vinicolor and Rhizopogon vesiculosus (Basidiomycota: Boletales) reveals a divergence of the mating type B locus.</title>
        <authorList>
            <consortium name="DOE Joint Genome Institute"/>
            <person name="Mujic A.B."/>
            <person name="Kuo A."/>
            <person name="Tritt A."/>
            <person name="Lipzen A."/>
            <person name="Chen C."/>
            <person name="Johnson J."/>
            <person name="Sharma A."/>
            <person name="Barry K."/>
            <person name="Grigoriev I.V."/>
            <person name="Spatafora J.W."/>
        </authorList>
    </citation>
    <scope>NUCLEOTIDE SEQUENCE [LARGE SCALE GENOMIC DNA]</scope>
    <source>
        <strain evidence="2 3">AM-OR11-026</strain>
    </source>
</reference>
<evidence type="ECO:0000313" key="3">
    <source>
        <dbReference type="Proteomes" id="UP000092154"/>
    </source>
</evidence>
<name>A0A1B7N853_9AGAM</name>
<accession>A0A1B7N853</accession>
<protein>
    <submittedName>
        <fullName evidence="2">Uncharacterized protein</fullName>
    </submittedName>
</protein>
<gene>
    <name evidence="2" type="ORF">K503DRAFT_551002</name>
</gene>
<feature type="region of interest" description="Disordered" evidence="1">
    <location>
        <begin position="1"/>
        <end position="34"/>
    </location>
</feature>
<keyword evidence="3" id="KW-1185">Reference proteome</keyword>
<proteinExistence type="predicted"/>
<evidence type="ECO:0000256" key="1">
    <source>
        <dbReference type="SAM" id="MobiDB-lite"/>
    </source>
</evidence>
<dbReference type="Proteomes" id="UP000092154">
    <property type="component" value="Unassembled WGS sequence"/>
</dbReference>
<organism evidence="2 3">
    <name type="scientific">Rhizopogon vinicolor AM-OR11-026</name>
    <dbReference type="NCBI Taxonomy" id="1314800"/>
    <lineage>
        <taxon>Eukaryota</taxon>
        <taxon>Fungi</taxon>
        <taxon>Dikarya</taxon>
        <taxon>Basidiomycota</taxon>
        <taxon>Agaricomycotina</taxon>
        <taxon>Agaricomycetes</taxon>
        <taxon>Agaricomycetidae</taxon>
        <taxon>Boletales</taxon>
        <taxon>Suillineae</taxon>
        <taxon>Rhizopogonaceae</taxon>
        <taxon>Rhizopogon</taxon>
    </lineage>
</organism>
<dbReference type="OrthoDB" id="10453755at2759"/>
<sequence>MEMTVSASTRAPRKSPSSRRAAERLDMTVESSSRSTPEVSQAGLCTAMLAAVLYLARASLALLSLYKLYGRKSTRHARVQREIHTLPSSFITATAWESFCCTTFGGGGQRKAGFVRRILEMRLRAMKSRLQSLHFSSLWVLQKANAALGPPTVSSTGLKSASMRACMTGSGWEGCMGRCICGGGCGWS</sequence>
<dbReference type="InParanoid" id="A0A1B7N853"/>
<dbReference type="AlphaFoldDB" id="A0A1B7N853"/>